<accession>A0A068F7U9</accession>
<reference evidence="2" key="1">
    <citation type="submission" date="2014-03" db="EMBL/GenBank/DDBJ databases">
        <title>NDM-1-Producing Acinetobacter lwoffii of Companion Animal Origin in China.</title>
        <authorList>
            <person name="Sun Y."/>
            <person name="Ji X."/>
            <person name="Guo X."/>
            <person name="Liu J."/>
            <person name="Zhu L."/>
            <person name="Zhou W."/>
            <person name="Zhao X."/>
            <person name="Tong P."/>
            <person name="Xia L."/>
            <person name="Qian J."/>
            <person name="Liu Q."/>
            <person name="Xu L."/>
            <person name="Feng S."/>
        </authorList>
    </citation>
    <scope>NUCLEOTIDE SEQUENCE</scope>
    <source>
        <strain evidence="2">Iz4b</strain>
        <plasmid evidence="2">pNDM-Iz4b</plasmid>
    </source>
</reference>
<feature type="chain" id="PRO_5007371592" description="Lipoprotein" evidence="1">
    <location>
        <begin position="21"/>
        <end position="66"/>
    </location>
</feature>
<protein>
    <recommendedName>
        <fullName evidence="4">Lipoprotein</fullName>
    </recommendedName>
</protein>
<keyword evidence="2" id="KW-0614">Plasmid</keyword>
<dbReference type="AlphaFoldDB" id="A0A068F7U9"/>
<evidence type="ECO:0008006" key="4">
    <source>
        <dbReference type="Google" id="ProtNLM"/>
    </source>
</evidence>
<dbReference type="EMBL" id="KM210086">
    <property type="protein sequence ID" value="AJP18080.1"/>
    <property type="molecule type" value="Genomic_DNA"/>
</dbReference>
<organism evidence="2">
    <name type="scientific">Acinetobacter lwoffii</name>
    <dbReference type="NCBI Taxonomy" id="28090"/>
    <lineage>
        <taxon>Bacteria</taxon>
        <taxon>Pseudomonadati</taxon>
        <taxon>Pseudomonadota</taxon>
        <taxon>Gammaproteobacteria</taxon>
        <taxon>Moraxellales</taxon>
        <taxon>Moraxellaceae</taxon>
        <taxon>Acinetobacter</taxon>
    </lineage>
</organism>
<reference evidence="3" key="3">
    <citation type="journal article" date="2015" name="Antimicrob. Agents Chemother.">
        <title>A Novel New Delhi Metallo-?-Lactamase Variant, NDM-14, Isolated in a Chinese Hospital Possesses Increased Enzymatic Activity against Carbapenems.</title>
        <authorList>
            <person name="Zou D."/>
            <person name="Huang Y."/>
            <person name="Zhao X."/>
            <person name="Liu W."/>
            <person name="Dong D."/>
            <person name="Li H."/>
            <person name="Wang X."/>
            <person name="Huang S."/>
            <person name="Wei X."/>
            <person name="Yan X."/>
            <person name="Yang Z."/>
            <person name="Tong Y."/>
            <person name="Huang L."/>
            <person name="Yuan J."/>
        </authorList>
    </citation>
    <scope>NUCLEOTIDE SEQUENCE</scope>
    <source>
        <strain evidence="3">JN49-1</strain>
        <plasmid evidence="3">pNDM-JN01</plasmid>
    </source>
</reference>
<keyword evidence="1" id="KW-0732">Signal</keyword>
<sequence length="66" mass="6918">MKKIFVTMGILSLTALTACATNTSSQKGLKKSPCACVYQPIPSAENQISDPFAQVTKTVKTGGNVV</sequence>
<evidence type="ECO:0000313" key="3">
    <source>
        <dbReference type="EMBL" id="AJP18080.1"/>
    </source>
</evidence>
<geneLocation type="plasmid" evidence="2">
    <name>pNDM-Iz4b</name>
</geneLocation>
<dbReference type="PROSITE" id="PS51257">
    <property type="entry name" value="PROKAR_LIPOPROTEIN"/>
    <property type="match status" value="1"/>
</dbReference>
<geneLocation type="plasmid" evidence="3">
    <name>pNDM-JN01</name>
</geneLocation>
<evidence type="ECO:0000313" key="2">
    <source>
        <dbReference type="EMBL" id="AID58564.1"/>
    </source>
</evidence>
<proteinExistence type="predicted"/>
<dbReference type="EMBL" id="KJ547696">
    <property type="protein sequence ID" value="AID58564.1"/>
    <property type="molecule type" value="Genomic_DNA"/>
</dbReference>
<reference evidence="3" key="2">
    <citation type="submission" date="2014-07" db="EMBL/GenBank/DDBJ databases">
        <authorList>
            <person name="Zhou D."/>
            <person name="Huang Y."/>
            <person name="Yuan J."/>
            <person name="Meng X."/>
            <person name="Tong Y."/>
        </authorList>
    </citation>
    <scope>NUCLEOTIDE SEQUENCE</scope>
    <source>
        <strain evidence="3">JN49-1</strain>
        <plasmid evidence="3">pNDM-JN01</plasmid>
    </source>
</reference>
<feature type="signal peptide" evidence="1">
    <location>
        <begin position="1"/>
        <end position="20"/>
    </location>
</feature>
<evidence type="ECO:0000256" key="1">
    <source>
        <dbReference type="SAM" id="SignalP"/>
    </source>
</evidence>
<name>A0A068F7U9_ACILW</name>